<dbReference type="EMBL" id="JAJOMB010000007">
    <property type="protein sequence ID" value="MCD5312229.1"/>
    <property type="molecule type" value="Genomic_DNA"/>
</dbReference>
<evidence type="ECO:0000256" key="1">
    <source>
        <dbReference type="ARBA" id="ARBA00022801"/>
    </source>
</evidence>
<keyword evidence="6" id="KW-1185">Reference proteome</keyword>
<reference evidence="5" key="1">
    <citation type="submission" date="2021-11" db="EMBL/GenBank/DDBJ databases">
        <title>Streptomyces corallinus and Kineosporia corallina sp. nov., two new coral-derived marine actinobacteria.</title>
        <authorList>
            <person name="Buangrab K."/>
            <person name="Sutthacheep M."/>
            <person name="Yeemin T."/>
            <person name="Harunari E."/>
            <person name="Igarashi Y."/>
            <person name="Sripreechasak P."/>
            <person name="Kanchanasin P."/>
            <person name="Tanasupawat S."/>
            <person name="Phongsopitanun W."/>
        </authorList>
    </citation>
    <scope>NUCLEOTIDE SEQUENCE</scope>
    <source>
        <strain evidence="5">JCM 31032</strain>
    </source>
</reference>
<protein>
    <recommendedName>
        <fullName evidence="4">ATP-dependent RNA helicase HrpB C-terminal domain-containing protein</fullName>
    </recommendedName>
</protein>
<evidence type="ECO:0000313" key="5">
    <source>
        <dbReference type="EMBL" id="MCD5312229.1"/>
    </source>
</evidence>
<organism evidence="5 6">
    <name type="scientific">Kineosporia babensis</name>
    <dbReference type="NCBI Taxonomy" id="499548"/>
    <lineage>
        <taxon>Bacteria</taxon>
        <taxon>Bacillati</taxon>
        <taxon>Actinomycetota</taxon>
        <taxon>Actinomycetes</taxon>
        <taxon>Kineosporiales</taxon>
        <taxon>Kineosporiaceae</taxon>
        <taxon>Kineosporia</taxon>
    </lineage>
</organism>
<sequence length="302" mass="32852">MSGGTGAELSPGSGLNGVGWLAVAVAQRQAGAQAARVRLAAAIDEATALEVGEDQLRTVDEVVWEQGDVAARQRDRLGAIVLTERPLKNPPQHLVHEALQEGLRKEGLDLLRWTPAARQLRARLALLHRAFASPDSTSPWPDVSDAALLARAEEWLSTARRRGDLQRIDLVQVLRGLLDYRAVAQLDELAPERIDVPSGSKVALTYSSDPEDPADPVLNVKLQEVFGWTALPRIAGGRAPVVAHLLSPAGRPLAVTADLESFWQNAYPGVRSEMRGRYPKHPWPDDPTTAVATRRTKNATRK</sequence>
<dbReference type="PANTHER" id="PTHR43519:SF1">
    <property type="entry name" value="ATP-DEPENDENT RNA HELICASE HRPB"/>
    <property type="match status" value="1"/>
</dbReference>
<dbReference type="GO" id="GO:0004386">
    <property type="term" value="F:helicase activity"/>
    <property type="evidence" value="ECO:0007669"/>
    <property type="project" value="UniProtKB-KW"/>
</dbReference>
<evidence type="ECO:0000313" key="6">
    <source>
        <dbReference type="Proteomes" id="UP001138997"/>
    </source>
</evidence>
<keyword evidence="2" id="KW-0067">ATP-binding</keyword>
<evidence type="ECO:0000259" key="4">
    <source>
        <dbReference type="Pfam" id="PF08482"/>
    </source>
</evidence>
<feature type="region of interest" description="Disordered" evidence="3">
    <location>
        <begin position="278"/>
        <end position="302"/>
    </location>
</feature>
<dbReference type="InterPro" id="IPR013689">
    <property type="entry name" value="RNA_helicase_ATP-dep_HrpB_C"/>
</dbReference>
<proteinExistence type="predicted"/>
<keyword evidence="2" id="KW-0347">Helicase</keyword>
<name>A0A9X1NEJ0_9ACTN</name>
<dbReference type="AlphaFoldDB" id="A0A9X1NEJ0"/>
<comment type="caution">
    <text evidence="5">The sequence shown here is derived from an EMBL/GenBank/DDBJ whole genome shotgun (WGS) entry which is preliminary data.</text>
</comment>
<feature type="domain" description="ATP-dependent RNA helicase HrpB C-terminal" evidence="4">
    <location>
        <begin position="154"/>
        <end position="287"/>
    </location>
</feature>
<gene>
    <name evidence="5" type="ORF">LR394_15080</name>
</gene>
<accession>A0A9X1NEJ0</accession>
<evidence type="ECO:0000256" key="2">
    <source>
        <dbReference type="ARBA" id="ARBA00022806"/>
    </source>
</evidence>
<dbReference type="PANTHER" id="PTHR43519">
    <property type="entry name" value="ATP-DEPENDENT RNA HELICASE HRPB"/>
    <property type="match status" value="1"/>
</dbReference>
<keyword evidence="2" id="KW-0547">Nucleotide-binding</keyword>
<dbReference type="GO" id="GO:0016787">
    <property type="term" value="F:hydrolase activity"/>
    <property type="evidence" value="ECO:0007669"/>
    <property type="project" value="UniProtKB-KW"/>
</dbReference>
<dbReference type="Pfam" id="PF08482">
    <property type="entry name" value="HrpB_C"/>
    <property type="match status" value="1"/>
</dbReference>
<keyword evidence="1" id="KW-0378">Hydrolase</keyword>
<evidence type="ECO:0000256" key="3">
    <source>
        <dbReference type="SAM" id="MobiDB-lite"/>
    </source>
</evidence>
<dbReference type="Proteomes" id="UP001138997">
    <property type="component" value="Unassembled WGS sequence"/>
</dbReference>